<dbReference type="Proteomes" id="UP000095767">
    <property type="component" value="Unassembled WGS sequence"/>
</dbReference>
<gene>
    <name evidence="2" type="ORF">BAE44_0020499</name>
</gene>
<evidence type="ECO:0000313" key="3">
    <source>
        <dbReference type="Proteomes" id="UP000095767"/>
    </source>
</evidence>
<dbReference type="EMBL" id="LWDX02056498">
    <property type="protein sequence ID" value="OEL18482.1"/>
    <property type="molecule type" value="Genomic_DNA"/>
</dbReference>
<dbReference type="PANTHER" id="PTHR33086:SF96">
    <property type="entry name" value="DUF1618 DOMAIN-CONTAINING PROTEIN"/>
    <property type="match status" value="1"/>
</dbReference>
<keyword evidence="3" id="KW-1185">Reference proteome</keyword>
<comment type="caution">
    <text evidence="2">The sequence shown here is derived from an EMBL/GenBank/DDBJ whole genome shotgun (WGS) entry which is preliminary data.</text>
</comment>
<dbReference type="OrthoDB" id="647954at2759"/>
<accession>A0A1E5UZZ5</accession>
<dbReference type="AlphaFoldDB" id="A0A1E5UZZ5"/>
<name>A0A1E5UZZ5_9POAL</name>
<evidence type="ECO:0000313" key="2">
    <source>
        <dbReference type="EMBL" id="OEL18482.1"/>
    </source>
</evidence>
<protein>
    <recommendedName>
        <fullName evidence="4">DUF1618 domain-containing protein</fullName>
    </recommendedName>
</protein>
<reference evidence="2 3" key="1">
    <citation type="submission" date="2016-09" db="EMBL/GenBank/DDBJ databases">
        <title>The draft genome of Dichanthelium oligosanthes: A C3 panicoid grass species.</title>
        <authorList>
            <person name="Studer A.J."/>
            <person name="Schnable J.C."/>
            <person name="Brutnell T.P."/>
        </authorList>
    </citation>
    <scope>NUCLEOTIDE SEQUENCE [LARGE SCALE GENOMIC DNA]</scope>
    <source>
        <strain evidence="3">cv. Kellogg 1175</strain>
        <tissue evidence="2">Leaf</tissue>
    </source>
</reference>
<sequence>MPRSGRWSTTPPSPTSGPTTPTRPTGLPEKAPVLALIHPHNPAVVYFFLEGHLFAVDVAARRVVECDRYHLVAPPRDYGIPNRFVSAWELPRSVSSELGNWSSDIGPIEPAEAERTV</sequence>
<dbReference type="PANTHER" id="PTHR33086">
    <property type="entry name" value="OS05G0468200 PROTEIN-RELATED"/>
    <property type="match status" value="1"/>
</dbReference>
<evidence type="ECO:0008006" key="4">
    <source>
        <dbReference type="Google" id="ProtNLM"/>
    </source>
</evidence>
<organism evidence="2 3">
    <name type="scientific">Dichanthelium oligosanthes</name>
    <dbReference type="NCBI Taxonomy" id="888268"/>
    <lineage>
        <taxon>Eukaryota</taxon>
        <taxon>Viridiplantae</taxon>
        <taxon>Streptophyta</taxon>
        <taxon>Embryophyta</taxon>
        <taxon>Tracheophyta</taxon>
        <taxon>Spermatophyta</taxon>
        <taxon>Magnoliopsida</taxon>
        <taxon>Liliopsida</taxon>
        <taxon>Poales</taxon>
        <taxon>Poaceae</taxon>
        <taxon>PACMAD clade</taxon>
        <taxon>Panicoideae</taxon>
        <taxon>Panicodae</taxon>
        <taxon>Paniceae</taxon>
        <taxon>Dichantheliinae</taxon>
        <taxon>Dichanthelium</taxon>
    </lineage>
</organism>
<feature type="region of interest" description="Disordered" evidence="1">
    <location>
        <begin position="1"/>
        <end position="28"/>
    </location>
</feature>
<proteinExistence type="predicted"/>
<feature type="compositionally biased region" description="Low complexity" evidence="1">
    <location>
        <begin position="1"/>
        <end position="26"/>
    </location>
</feature>
<dbReference type="STRING" id="888268.A0A1E5UZZ5"/>
<evidence type="ECO:0000256" key="1">
    <source>
        <dbReference type="SAM" id="MobiDB-lite"/>
    </source>
</evidence>